<keyword evidence="1" id="KW-0472">Membrane</keyword>
<accession>X6NRR9</accession>
<evidence type="ECO:0000313" key="2">
    <source>
        <dbReference type="EMBL" id="ETO28975.1"/>
    </source>
</evidence>
<comment type="caution">
    <text evidence="2">The sequence shown here is derived from an EMBL/GenBank/DDBJ whole genome shotgun (WGS) entry which is preliminary data.</text>
</comment>
<sequence>MGIVSLKFYLIGLLLFCVLNIIFFRDILVQLSKDSDVFAFYQLGTVVPIEEKPETETMSPPQITQLLRRTKDDQNNTVTPHRNKNPINKAQLFKYYTNQNQSLTYDINEVVPQQLQPSCGLPKSLLAREKVNYGLWHIAVKKKKIPPFFFFFFFIKKNEQQLNDVISKGEAMTQNDVKEILQTTQWIEPRSRKKENLSEHKMPQPLCYVPMRDMSLNPMNEKDQRWKRIGFLTMFALCKNLDLFDNTVTCKKDVTDCMNKVAKIIDFNESEVEYVYGLYETDKNIAEALMQLF</sequence>
<reference evidence="2 3" key="1">
    <citation type="journal article" date="2013" name="Curr. Biol.">
        <title>The Genome of the Foraminiferan Reticulomyxa filosa.</title>
        <authorList>
            <person name="Glockner G."/>
            <person name="Hulsmann N."/>
            <person name="Schleicher M."/>
            <person name="Noegel A.A."/>
            <person name="Eichinger L."/>
            <person name="Gallinger C."/>
            <person name="Pawlowski J."/>
            <person name="Sierra R."/>
            <person name="Euteneuer U."/>
            <person name="Pillet L."/>
            <person name="Moustafa A."/>
            <person name="Platzer M."/>
            <person name="Groth M."/>
            <person name="Szafranski K."/>
            <person name="Schliwa M."/>
        </authorList>
    </citation>
    <scope>NUCLEOTIDE SEQUENCE [LARGE SCALE GENOMIC DNA]</scope>
</reference>
<gene>
    <name evidence="2" type="ORF">RFI_08148</name>
</gene>
<dbReference type="Proteomes" id="UP000023152">
    <property type="component" value="Unassembled WGS sequence"/>
</dbReference>
<keyword evidence="1" id="KW-1133">Transmembrane helix</keyword>
<feature type="transmembrane region" description="Helical" evidence="1">
    <location>
        <begin position="6"/>
        <end position="24"/>
    </location>
</feature>
<dbReference type="AlphaFoldDB" id="X6NRR9"/>
<organism evidence="2 3">
    <name type="scientific">Reticulomyxa filosa</name>
    <dbReference type="NCBI Taxonomy" id="46433"/>
    <lineage>
        <taxon>Eukaryota</taxon>
        <taxon>Sar</taxon>
        <taxon>Rhizaria</taxon>
        <taxon>Retaria</taxon>
        <taxon>Foraminifera</taxon>
        <taxon>Monothalamids</taxon>
        <taxon>Reticulomyxidae</taxon>
        <taxon>Reticulomyxa</taxon>
    </lineage>
</organism>
<proteinExistence type="predicted"/>
<keyword evidence="3" id="KW-1185">Reference proteome</keyword>
<name>X6NRR9_RETFI</name>
<evidence type="ECO:0000313" key="3">
    <source>
        <dbReference type="Proteomes" id="UP000023152"/>
    </source>
</evidence>
<dbReference type="EMBL" id="ASPP01006338">
    <property type="protein sequence ID" value="ETO28975.1"/>
    <property type="molecule type" value="Genomic_DNA"/>
</dbReference>
<keyword evidence="1" id="KW-0812">Transmembrane</keyword>
<evidence type="ECO:0000256" key="1">
    <source>
        <dbReference type="SAM" id="Phobius"/>
    </source>
</evidence>
<protein>
    <submittedName>
        <fullName evidence="2">Uncharacterized protein</fullName>
    </submittedName>
</protein>